<reference evidence="3 4" key="1">
    <citation type="submission" date="2022-10" db="EMBL/GenBank/DDBJ databases">
        <title>Comparative genomics and taxonomic characterization of three novel marine species of genus Reichenbachiella exhibiting antioxidant and polysaccharide degradation activities.</title>
        <authorList>
            <person name="Muhammad N."/>
            <person name="Lee Y.-J."/>
            <person name="Ko J."/>
            <person name="Kim S.-G."/>
        </authorList>
    </citation>
    <scope>NUCLEOTIDE SEQUENCE [LARGE SCALE GENOMIC DNA]</scope>
    <source>
        <strain evidence="3 4">ABR2-5</strain>
    </source>
</reference>
<dbReference type="RefSeq" id="WP_264139280.1">
    <property type="nucleotide sequence ID" value="NZ_JAOYOD010000001.1"/>
</dbReference>
<keyword evidence="4" id="KW-1185">Reference proteome</keyword>
<keyword evidence="1" id="KW-1133">Transmembrane helix</keyword>
<evidence type="ECO:0000256" key="1">
    <source>
        <dbReference type="SAM" id="Phobius"/>
    </source>
</evidence>
<evidence type="ECO:0000313" key="4">
    <source>
        <dbReference type="Proteomes" id="UP001300692"/>
    </source>
</evidence>
<comment type="caution">
    <text evidence="3">The sequence shown here is derived from an EMBL/GenBank/DDBJ whole genome shotgun (WGS) entry which is preliminary data.</text>
</comment>
<proteinExistence type="predicted"/>
<accession>A0ABT3CY04</accession>
<gene>
    <name evidence="3" type="ORF">N7U62_17150</name>
</gene>
<feature type="domain" description="Inner membrane protein YgaP-like transmembrane" evidence="2">
    <location>
        <begin position="1"/>
        <end position="66"/>
    </location>
</feature>
<name>A0ABT3CY04_9BACT</name>
<organism evidence="3 4">
    <name type="scientific">Reichenbachiella ulvae</name>
    <dbReference type="NCBI Taxonomy" id="2980104"/>
    <lineage>
        <taxon>Bacteria</taxon>
        <taxon>Pseudomonadati</taxon>
        <taxon>Bacteroidota</taxon>
        <taxon>Cytophagia</taxon>
        <taxon>Cytophagales</taxon>
        <taxon>Reichenbachiellaceae</taxon>
        <taxon>Reichenbachiella</taxon>
    </lineage>
</organism>
<sequence>MKSNMGTLDRVIRIVVALVLGILYYFGVISGIWATILIGLSVIFILTSLVSVCPLYLPFGISTCSKREKLSK</sequence>
<feature type="transmembrane region" description="Helical" evidence="1">
    <location>
        <begin position="7"/>
        <end position="26"/>
    </location>
</feature>
<dbReference type="EMBL" id="JAOYOD010000001">
    <property type="protein sequence ID" value="MCV9388414.1"/>
    <property type="molecule type" value="Genomic_DNA"/>
</dbReference>
<evidence type="ECO:0000259" key="2">
    <source>
        <dbReference type="Pfam" id="PF11127"/>
    </source>
</evidence>
<keyword evidence="1" id="KW-0812">Transmembrane</keyword>
<dbReference type="InterPro" id="IPR021309">
    <property type="entry name" value="YgaP-like_TM"/>
</dbReference>
<feature type="transmembrane region" description="Helical" evidence="1">
    <location>
        <begin position="32"/>
        <end position="57"/>
    </location>
</feature>
<dbReference type="Pfam" id="PF11127">
    <property type="entry name" value="YgaP-like_TM"/>
    <property type="match status" value="1"/>
</dbReference>
<keyword evidence="1" id="KW-0472">Membrane</keyword>
<protein>
    <submittedName>
        <fullName evidence="3">DUF2892 domain-containing protein</fullName>
    </submittedName>
</protein>
<dbReference type="Proteomes" id="UP001300692">
    <property type="component" value="Unassembled WGS sequence"/>
</dbReference>
<evidence type="ECO:0000313" key="3">
    <source>
        <dbReference type="EMBL" id="MCV9388414.1"/>
    </source>
</evidence>